<proteinExistence type="predicted"/>
<keyword evidence="2" id="KW-1185">Reference proteome</keyword>
<dbReference type="KEGG" id="bsto:C0V70_12040"/>
<accession>A0A2K9NTJ7</accession>
<dbReference type="EMBL" id="CP025704">
    <property type="protein sequence ID" value="AUN98818.1"/>
    <property type="molecule type" value="Genomic_DNA"/>
</dbReference>
<dbReference type="AlphaFoldDB" id="A0A2K9NTJ7"/>
<gene>
    <name evidence="1" type="ORF">C0V70_12040</name>
</gene>
<name>A0A2K9NTJ7_BACTC</name>
<dbReference type="Proteomes" id="UP000235584">
    <property type="component" value="Chromosome"/>
</dbReference>
<evidence type="ECO:0000313" key="2">
    <source>
        <dbReference type="Proteomes" id="UP000235584"/>
    </source>
</evidence>
<organism evidence="1 2">
    <name type="scientific">Bacteriovorax stolpii</name>
    <name type="common">Bdellovibrio stolpii</name>
    <dbReference type="NCBI Taxonomy" id="960"/>
    <lineage>
        <taxon>Bacteria</taxon>
        <taxon>Pseudomonadati</taxon>
        <taxon>Bdellovibrionota</taxon>
        <taxon>Bacteriovoracia</taxon>
        <taxon>Bacteriovoracales</taxon>
        <taxon>Bacteriovoracaceae</taxon>
        <taxon>Bacteriovorax</taxon>
    </lineage>
</organism>
<sequence>MKERLLFLFFLIFSLTTSVKAEVWQANQVWNEYWENEYQKWVNKNLTTQIFKDGKTLLTGLPTDCADALYAIRILFSYEHSLPFVINAPEVLSSQMKTFGNDTSMFDSISDEKKRVRAFINYIGDEVGAYNLQKDTFPIKIKEINSGVIYIVEWQLLGMGKYNQHSYMIKGFDSDHELVYYYSDAPRKVRTLEVNVKYPRFEFSYAPYGYRRWKWPSHLLIPESQIPSEAGYSREQYELVARVGKKQILKEIRDILRN</sequence>
<dbReference type="OrthoDB" id="5288260at2"/>
<dbReference type="RefSeq" id="WP_102244109.1">
    <property type="nucleotide sequence ID" value="NZ_CP025704.1"/>
</dbReference>
<protein>
    <submittedName>
        <fullName evidence="1">Uncharacterized protein</fullName>
    </submittedName>
</protein>
<reference evidence="1 2" key="1">
    <citation type="submission" date="2018-01" db="EMBL/GenBank/DDBJ databases">
        <title>Complete genome sequence of Bacteriovorax stolpii DSM12778.</title>
        <authorList>
            <person name="Tang B."/>
            <person name="Chang J."/>
        </authorList>
    </citation>
    <scope>NUCLEOTIDE SEQUENCE [LARGE SCALE GENOMIC DNA]</scope>
    <source>
        <strain evidence="1 2">DSM 12778</strain>
    </source>
</reference>
<evidence type="ECO:0000313" key="1">
    <source>
        <dbReference type="EMBL" id="AUN98818.1"/>
    </source>
</evidence>